<protein>
    <submittedName>
        <fullName evidence="3">Uncharacterized protein</fullName>
    </submittedName>
</protein>
<proteinExistence type="predicted"/>
<accession>A0A4Y7PIY5</accession>
<evidence type="ECO:0000313" key="4">
    <source>
        <dbReference type="Proteomes" id="UP000294933"/>
    </source>
</evidence>
<evidence type="ECO:0000256" key="2">
    <source>
        <dbReference type="SAM" id="SignalP"/>
    </source>
</evidence>
<feature type="chain" id="PRO_5021371598" evidence="2">
    <location>
        <begin position="25"/>
        <end position="231"/>
    </location>
</feature>
<dbReference type="EMBL" id="ML170286">
    <property type="protein sequence ID" value="TDL15185.1"/>
    <property type="molecule type" value="Genomic_DNA"/>
</dbReference>
<feature type="region of interest" description="Disordered" evidence="1">
    <location>
        <begin position="186"/>
        <end position="205"/>
    </location>
</feature>
<name>A0A4Y7PIY5_9AGAM</name>
<dbReference type="PANTHER" id="PTHR28154">
    <property type="entry name" value="CELL WALL SYNTHESIS PROTEIN KNH1-RELATED"/>
    <property type="match status" value="1"/>
</dbReference>
<keyword evidence="4" id="KW-1185">Reference proteome</keyword>
<dbReference type="PANTHER" id="PTHR28154:SF1">
    <property type="entry name" value="CELL WALL SYNTHESIS PROTEIN KNH1-RELATED"/>
    <property type="match status" value="1"/>
</dbReference>
<dbReference type="GO" id="GO:0006078">
    <property type="term" value="P:(1-&gt;6)-beta-D-glucan biosynthetic process"/>
    <property type="evidence" value="ECO:0007669"/>
    <property type="project" value="InterPro"/>
</dbReference>
<feature type="signal peptide" evidence="2">
    <location>
        <begin position="1"/>
        <end position="24"/>
    </location>
</feature>
<evidence type="ECO:0000313" key="3">
    <source>
        <dbReference type="EMBL" id="TDL15185.1"/>
    </source>
</evidence>
<gene>
    <name evidence="3" type="ORF">BD410DRAFT_796585</name>
</gene>
<dbReference type="STRING" id="50990.A0A4Y7PIY5"/>
<dbReference type="OrthoDB" id="3250770at2759"/>
<organism evidence="3 4">
    <name type="scientific">Rickenella mellea</name>
    <dbReference type="NCBI Taxonomy" id="50990"/>
    <lineage>
        <taxon>Eukaryota</taxon>
        <taxon>Fungi</taxon>
        <taxon>Dikarya</taxon>
        <taxon>Basidiomycota</taxon>
        <taxon>Agaricomycotina</taxon>
        <taxon>Agaricomycetes</taxon>
        <taxon>Hymenochaetales</taxon>
        <taxon>Rickenellaceae</taxon>
        <taxon>Rickenella</taxon>
    </lineage>
</organism>
<dbReference type="VEuPathDB" id="FungiDB:BD410DRAFT_796585"/>
<dbReference type="Proteomes" id="UP000294933">
    <property type="component" value="Unassembled WGS sequence"/>
</dbReference>
<keyword evidence="2" id="KW-0732">Signal</keyword>
<sequence length="231" mass="24764">MYFSSKSLSASLCAVTFLIQGAKASLFPVQPVEMTVFHAGRSESVRWIDVGSHPKLSGMGKMNIDLYVNGTYYLTTLASDVDPQDFSHNVTISPSLCRDGSDYHMRFIFKDPPNTIYSADFTMADMTGTLNTTNNNPSNNSSATASTNATSTSISYVNITLVLPSTTVTSQIPSYSASPIIPVTTVTFPPSGSPTQKSGASASGRRLRAEKAQVKIMVVLWPFLIGVALAL</sequence>
<reference evidence="3 4" key="1">
    <citation type="submission" date="2018-06" db="EMBL/GenBank/DDBJ databases">
        <title>A transcriptomic atlas of mushroom development highlights an independent origin of complex multicellularity.</title>
        <authorList>
            <consortium name="DOE Joint Genome Institute"/>
            <person name="Krizsan K."/>
            <person name="Almasi E."/>
            <person name="Merenyi Z."/>
            <person name="Sahu N."/>
            <person name="Viragh M."/>
            <person name="Koszo T."/>
            <person name="Mondo S."/>
            <person name="Kiss B."/>
            <person name="Balint B."/>
            <person name="Kues U."/>
            <person name="Barry K."/>
            <person name="Hegedus J.C."/>
            <person name="Henrissat B."/>
            <person name="Johnson J."/>
            <person name="Lipzen A."/>
            <person name="Ohm R."/>
            <person name="Nagy I."/>
            <person name="Pangilinan J."/>
            <person name="Yan J."/>
            <person name="Xiong Y."/>
            <person name="Grigoriev I.V."/>
            <person name="Hibbett D.S."/>
            <person name="Nagy L.G."/>
        </authorList>
    </citation>
    <scope>NUCLEOTIDE SEQUENCE [LARGE SCALE GENOMIC DNA]</scope>
    <source>
        <strain evidence="3 4">SZMC22713</strain>
    </source>
</reference>
<dbReference type="AlphaFoldDB" id="A0A4Y7PIY5"/>
<evidence type="ECO:0000256" key="1">
    <source>
        <dbReference type="SAM" id="MobiDB-lite"/>
    </source>
</evidence>
<dbReference type="GO" id="GO:0042546">
    <property type="term" value="P:cell wall biogenesis"/>
    <property type="evidence" value="ECO:0007669"/>
    <property type="project" value="InterPro"/>
</dbReference>
<dbReference type="InterPro" id="IPR045328">
    <property type="entry name" value="Kre9/Knh1"/>
</dbReference>